<evidence type="ECO:0000313" key="2">
    <source>
        <dbReference type="Proteomes" id="UP000299102"/>
    </source>
</evidence>
<dbReference type="Proteomes" id="UP000299102">
    <property type="component" value="Unassembled WGS sequence"/>
</dbReference>
<protein>
    <submittedName>
        <fullName evidence="1">Uncharacterized protein</fullName>
    </submittedName>
</protein>
<comment type="caution">
    <text evidence="1">The sequence shown here is derived from an EMBL/GenBank/DDBJ whole genome shotgun (WGS) entry which is preliminary data.</text>
</comment>
<accession>A0A4C1VHQ7</accession>
<dbReference type="AlphaFoldDB" id="A0A4C1VHQ7"/>
<name>A0A4C1VHQ7_EUMVA</name>
<keyword evidence="2" id="KW-1185">Reference proteome</keyword>
<gene>
    <name evidence="1" type="ORF">EVAR_13051_1</name>
</gene>
<dbReference type="EMBL" id="BGZK01000342">
    <property type="protein sequence ID" value="GBP38011.1"/>
    <property type="molecule type" value="Genomic_DNA"/>
</dbReference>
<evidence type="ECO:0000313" key="1">
    <source>
        <dbReference type="EMBL" id="GBP38011.1"/>
    </source>
</evidence>
<sequence>MKRESQSYERVERINNRSVLARTRRAPIHLRPDCAVSGETQFETKELPEAPEKYARKRECRKMSYAG</sequence>
<proteinExistence type="predicted"/>
<organism evidence="1 2">
    <name type="scientific">Eumeta variegata</name>
    <name type="common">Bagworm moth</name>
    <name type="synonym">Eumeta japonica</name>
    <dbReference type="NCBI Taxonomy" id="151549"/>
    <lineage>
        <taxon>Eukaryota</taxon>
        <taxon>Metazoa</taxon>
        <taxon>Ecdysozoa</taxon>
        <taxon>Arthropoda</taxon>
        <taxon>Hexapoda</taxon>
        <taxon>Insecta</taxon>
        <taxon>Pterygota</taxon>
        <taxon>Neoptera</taxon>
        <taxon>Endopterygota</taxon>
        <taxon>Lepidoptera</taxon>
        <taxon>Glossata</taxon>
        <taxon>Ditrysia</taxon>
        <taxon>Tineoidea</taxon>
        <taxon>Psychidae</taxon>
        <taxon>Oiketicinae</taxon>
        <taxon>Eumeta</taxon>
    </lineage>
</organism>
<reference evidence="1 2" key="1">
    <citation type="journal article" date="2019" name="Commun. Biol.">
        <title>The bagworm genome reveals a unique fibroin gene that provides high tensile strength.</title>
        <authorList>
            <person name="Kono N."/>
            <person name="Nakamura H."/>
            <person name="Ohtoshi R."/>
            <person name="Tomita M."/>
            <person name="Numata K."/>
            <person name="Arakawa K."/>
        </authorList>
    </citation>
    <scope>NUCLEOTIDE SEQUENCE [LARGE SCALE GENOMIC DNA]</scope>
</reference>